<protein>
    <submittedName>
        <fullName evidence="1">Uncharacterized protein</fullName>
    </submittedName>
</protein>
<evidence type="ECO:0000313" key="1">
    <source>
        <dbReference type="EMBL" id="RYQ89066.1"/>
    </source>
</evidence>
<accession>A0A444XH51</accession>
<dbReference type="Proteomes" id="UP000289738">
    <property type="component" value="Chromosome B09"/>
</dbReference>
<proteinExistence type="predicted"/>
<reference evidence="1 2" key="1">
    <citation type="submission" date="2019-01" db="EMBL/GenBank/DDBJ databases">
        <title>Sequencing of cultivated peanut Arachis hypogaea provides insights into genome evolution and oil improvement.</title>
        <authorList>
            <person name="Chen X."/>
        </authorList>
    </citation>
    <scope>NUCLEOTIDE SEQUENCE [LARGE SCALE GENOMIC DNA]</scope>
    <source>
        <strain evidence="2">cv. Fuhuasheng</strain>
        <tissue evidence="1">Leaves</tissue>
    </source>
</reference>
<dbReference type="AlphaFoldDB" id="A0A444XH51"/>
<sequence>MSFFLSPSTSFFHRCRYSSRCMISLCHPLRCTSSLLVVLLLRFLSHAGISKLMVIDVLVSLFCCSIISAETLWDGGWLLCQLLPYSESEFNSNHLKMVFFS</sequence>
<organism evidence="1 2">
    <name type="scientific">Arachis hypogaea</name>
    <name type="common">Peanut</name>
    <dbReference type="NCBI Taxonomy" id="3818"/>
    <lineage>
        <taxon>Eukaryota</taxon>
        <taxon>Viridiplantae</taxon>
        <taxon>Streptophyta</taxon>
        <taxon>Embryophyta</taxon>
        <taxon>Tracheophyta</taxon>
        <taxon>Spermatophyta</taxon>
        <taxon>Magnoliopsida</taxon>
        <taxon>eudicotyledons</taxon>
        <taxon>Gunneridae</taxon>
        <taxon>Pentapetalae</taxon>
        <taxon>rosids</taxon>
        <taxon>fabids</taxon>
        <taxon>Fabales</taxon>
        <taxon>Fabaceae</taxon>
        <taxon>Papilionoideae</taxon>
        <taxon>50 kb inversion clade</taxon>
        <taxon>dalbergioids sensu lato</taxon>
        <taxon>Dalbergieae</taxon>
        <taxon>Pterocarpus clade</taxon>
        <taxon>Arachis</taxon>
    </lineage>
</organism>
<comment type="caution">
    <text evidence="1">The sequence shown here is derived from an EMBL/GenBank/DDBJ whole genome shotgun (WGS) entry which is preliminary data.</text>
</comment>
<dbReference type="EMBL" id="SDMP01000019">
    <property type="protein sequence ID" value="RYQ89066.1"/>
    <property type="molecule type" value="Genomic_DNA"/>
</dbReference>
<name>A0A444XH51_ARAHY</name>
<keyword evidence="2" id="KW-1185">Reference proteome</keyword>
<evidence type="ECO:0000313" key="2">
    <source>
        <dbReference type="Proteomes" id="UP000289738"/>
    </source>
</evidence>
<gene>
    <name evidence="1" type="ORF">Ahy_B09g095908</name>
</gene>